<comment type="similarity">
    <text evidence="5 14 16">Belongs to the RNase HII family.</text>
</comment>
<name>A0AB39UZQ5_9GAMM</name>
<feature type="binding site" evidence="14 15">
    <location>
        <position position="22"/>
    </location>
    <ligand>
        <name>a divalent metal cation</name>
        <dbReference type="ChEBI" id="CHEBI:60240"/>
    </ligand>
</feature>
<evidence type="ECO:0000256" key="7">
    <source>
        <dbReference type="ARBA" id="ARBA00019179"/>
    </source>
</evidence>
<dbReference type="NCBIfam" id="NF000595">
    <property type="entry name" value="PRK00015.1-3"/>
    <property type="match status" value="1"/>
</dbReference>
<evidence type="ECO:0000256" key="15">
    <source>
        <dbReference type="PROSITE-ProRule" id="PRU01319"/>
    </source>
</evidence>
<dbReference type="HAMAP" id="MF_00052_B">
    <property type="entry name" value="RNase_HII_B"/>
    <property type="match status" value="1"/>
</dbReference>
<dbReference type="Gene3D" id="3.30.420.10">
    <property type="entry name" value="Ribonuclease H-like superfamily/Ribonuclease H"/>
    <property type="match status" value="1"/>
</dbReference>
<comment type="cofactor">
    <cofactor evidence="14 15">
        <name>Mn(2+)</name>
        <dbReference type="ChEBI" id="CHEBI:29035"/>
    </cofactor>
    <cofactor evidence="14 15">
        <name>Mg(2+)</name>
        <dbReference type="ChEBI" id="CHEBI:18420"/>
    </cofactor>
    <text evidence="14 15">Manganese or magnesium. Binds 1 divalent metal ion per monomer in the absence of substrate. May bind a second metal ion after substrate binding.</text>
</comment>
<evidence type="ECO:0000256" key="8">
    <source>
        <dbReference type="ARBA" id="ARBA00022490"/>
    </source>
</evidence>
<comment type="cofactor">
    <cofactor evidence="2">
        <name>Mg(2+)</name>
        <dbReference type="ChEBI" id="CHEBI:18420"/>
    </cofactor>
</comment>
<evidence type="ECO:0000313" key="18">
    <source>
        <dbReference type="EMBL" id="XDT73497.1"/>
    </source>
</evidence>
<evidence type="ECO:0000256" key="12">
    <source>
        <dbReference type="ARBA" id="ARBA00022801"/>
    </source>
</evidence>
<evidence type="ECO:0000256" key="1">
    <source>
        <dbReference type="ARBA" id="ARBA00000077"/>
    </source>
</evidence>
<dbReference type="GO" id="GO:0032299">
    <property type="term" value="C:ribonuclease H2 complex"/>
    <property type="evidence" value="ECO:0007669"/>
    <property type="project" value="TreeGrafter"/>
</dbReference>
<evidence type="ECO:0000259" key="17">
    <source>
        <dbReference type="PROSITE" id="PS51975"/>
    </source>
</evidence>
<dbReference type="PANTHER" id="PTHR10954">
    <property type="entry name" value="RIBONUCLEASE H2 SUBUNIT A"/>
    <property type="match status" value="1"/>
</dbReference>
<comment type="catalytic activity">
    <reaction evidence="1 14 15 16">
        <text>Endonucleolytic cleavage to 5'-phosphomonoester.</text>
        <dbReference type="EC" id="3.1.26.4"/>
    </reaction>
</comment>
<dbReference type="PANTHER" id="PTHR10954:SF18">
    <property type="entry name" value="RIBONUCLEASE HII"/>
    <property type="match status" value="1"/>
</dbReference>
<dbReference type="EC" id="3.1.26.4" evidence="6 14"/>
<sequence>MSEQLSFLDPETPEPVRLCGVDEVGRGPLIGPVVAAAVILDPDRPISGLADSKKLTERKREALAEEIREKALAWAIAEASAREIDRLNILQATFLAMQRAVAQLSITPQHVYVDGNRAPAFGVPATAVVKGDQKVPAISAASILAKVHRDQWMIDLDRQFPGYGFAAHKGYPTAAHLEALARLGVLDEYRTTYRPVRQILEAGKA</sequence>
<dbReference type="KEGG" id="tcd:AAIA72_05890"/>
<dbReference type="InterPro" id="IPR001352">
    <property type="entry name" value="RNase_HII/HIII"/>
</dbReference>
<dbReference type="EMBL" id="CP154858">
    <property type="protein sequence ID" value="XDT73497.1"/>
    <property type="molecule type" value="Genomic_DNA"/>
</dbReference>
<dbReference type="GO" id="GO:0005737">
    <property type="term" value="C:cytoplasm"/>
    <property type="evidence" value="ECO:0007669"/>
    <property type="project" value="UniProtKB-SubCell"/>
</dbReference>
<dbReference type="InterPro" id="IPR036397">
    <property type="entry name" value="RNaseH_sf"/>
</dbReference>
<dbReference type="GO" id="GO:0006298">
    <property type="term" value="P:mismatch repair"/>
    <property type="evidence" value="ECO:0007669"/>
    <property type="project" value="TreeGrafter"/>
</dbReference>
<evidence type="ECO:0000256" key="13">
    <source>
        <dbReference type="ARBA" id="ARBA00023211"/>
    </source>
</evidence>
<keyword evidence="13 14" id="KW-0464">Manganese</keyword>
<keyword evidence="12 14" id="KW-0378">Hydrolase</keyword>
<dbReference type="NCBIfam" id="NF000596">
    <property type="entry name" value="PRK00015.1-4"/>
    <property type="match status" value="1"/>
</dbReference>
<dbReference type="GO" id="GO:0003723">
    <property type="term" value="F:RNA binding"/>
    <property type="evidence" value="ECO:0007669"/>
    <property type="project" value="UniProtKB-UniRule"/>
</dbReference>
<dbReference type="FunFam" id="3.30.420.10:FF:000006">
    <property type="entry name" value="Ribonuclease HII"/>
    <property type="match status" value="1"/>
</dbReference>
<dbReference type="SUPFAM" id="SSF53098">
    <property type="entry name" value="Ribonuclease H-like"/>
    <property type="match status" value="1"/>
</dbReference>
<evidence type="ECO:0000256" key="14">
    <source>
        <dbReference type="HAMAP-Rule" id="MF_00052"/>
    </source>
</evidence>
<proteinExistence type="inferred from homology"/>
<accession>A0AB39UZQ5</accession>
<feature type="binding site" evidence="14 15">
    <location>
        <position position="114"/>
    </location>
    <ligand>
        <name>a divalent metal cation</name>
        <dbReference type="ChEBI" id="CHEBI:60240"/>
    </ligand>
</feature>
<keyword evidence="8 14" id="KW-0963">Cytoplasm</keyword>
<keyword evidence="10 14" id="KW-0479">Metal-binding</keyword>
<dbReference type="InterPro" id="IPR012337">
    <property type="entry name" value="RNaseH-like_sf"/>
</dbReference>
<dbReference type="InterPro" id="IPR022898">
    <property type="entry name" value="RNase_HII"/>
</dbReference>
<evidence type="ECO:0000256" key="11">
    <source>
        <dbReference type="ARBA" id="ARBA00022759"/>
    </source>
</evidence>
<evidence type="ECO:0000256" key="6">
    <source>
        <dbReference type="ARBA" id="ARBA00012180"/>
    </source>
</evidence>
<dbReference type="InterPro" id="IPR024567">
    <property type="entry name" value="RNase_HII/HIII_dom"/>
</dbReference>
<dbReference type="Pfam" id="PF01351">
    <property type="entry name" value="RNase_HII"/>
    <property type="match status" value="1"/>
</dbReference>
<dbReference type="GO" id="GO:0004523">
    <property type="term" value="F:RNA-DNA hybrid ribonuclease activity"/>
    <property type="evidence" value="ECO:0007669"/>
    <property type="project" value="UniProtKB-UniRule"/>
</dbReference>
<dbReference type="AlphaFoldDB" id="A0AB39UZQ5"/>
<feature type="binding site" evidence="14 15">
    <location>
        <position position="23"/>
    </location>
    <ligand>
        <name>a divalent metal cation</name>
        <dbReference type="ChEBI" id="CHEBI:60240"/>
    </ligand>
</feature>
<protein>
    <recommendedName>
        <fullName evidence="7 14">Ribonuclease HII</fullName>
        <shortName evidence="14">RNase HII</shortName>
        <ecNumber evidence="6 14">3.1.26.4</ecNumber>
    </recommendedName>
</protein>
<dbReference type="PROSITE" id="PS51975">
    <property type="entry name" value="RNASE_H_2"/>
    <property type="match status" value="1"/>
</dbReference>
<evidence type="ECO:0000256" key="10">
    <source>
        <dbReference type="ARBA" id="ARBA00022723"/>
    </source>
</evidence>
<gene>
    <name evidence="14 18" type="primary">rnhB</name>
    <name evidence="18" type="ORF">AAIA72_05890</name>
</gene>
<dbReference type="RefSeq" id="WP_369602488.1">
    <property type="nucleotide sequence ID" value="NZ_CP154858.1"/>
</dbReference>
<comment type="function">
    <text evidence="3 14 16">Endonuclease that specifically degrades the RNA of RNA-DNA hybrids.</text>
</comment>
<dbReference type="CDD" id="cd07182">
    <property type="entry name" value="RNase_HII_bacteria_HII_like"/>
    <property type="match status" value="1"/>
</dbReference>
<reference evidence="18" key="1">
    <citation type="submission" date="2024-05" db="EMBL/GenBank/DDBJ databases">
        <title>Genome sequencing of novel strain.</title>
        <authorList>
            <person name="Ganbat D."/>
            <person name="Ganbat S."/>
            <person name="Lee S.-J."/>
        </authorList>
    </citation>
    <scope>NUCLEOTIDE SEQUENCE</scope>
    <source>
        <strain evidence="18">SMD15-11</strain>
    </source>
</reference>
<evidence type="ECO:0000256" key="9">
    <source>
        <dbReference type="ARBA" id="ARBA00022722"/>
    </source>
</evidence>
<keyword evidence="11 14" id="KW-0255">Endonuclease</keyword>
<comment type="subcellular location">
    <subcellularLocation>
        <location evidence="4 14">Cytoplasm</location>
    </subcellularLocation>
</comment>
<evidence type="ECO:0000256" key="3">
    <source>
        <dbReference type="ARBA" id="ARBA00004065"/>
    </source>
</evidence>
<dbReference type="GO" id="GO:0043137">
    <property type="term" value="P:DNA replication, removal of RNA primer"/>
    <property type="evidence" value="ECO:0007669"/>
    <property type="project" value="TreeGrafter"/>
</dbReference>
<keyword evidence="9 14" id="KW-0540">Nuclease</keyword>
<evidence type="ECO:0000256" key="4">
    <source>
        <dbReference type="ARBA" id="ARBA00004496"/>
    </source>
</evidence>
<dbReference type="GO" id="GO:0030145">
    <property type="term" value="F:manganese ion binding"/>
    <property type="evidence" value="ECO:0007669"/>
    <property type="project" value="UniProtKB-UniRule"/>
</dbReference>
<organism evidence="18">
    <name type="scientific">Thermohahella caldifontis</name>
    <dbReference type="NCBI Taxonomy" id="3142973"/>
    <lineage>
        <taxon>Bacteria</taxon>
        <taxon>Pseudomonadati</taxon>
        <taxon>Pseudomonadota</taxon>
        <taxon>Gammaproteobacteria</taxon>
        <taxon>Oceanospirillales</taxon>
        <taxon>Hahellaceae</taxon>
        <taxon>Thermohahella</taxon>
    </lineage>
</organism>
<evidence type="ECO:0000256" key="2">
    <source>
        <dbReference type="ARBA" id="ARBA00001946"/>
    </source>
</evidence>
<evidence type="ECO:0000256" key="16">
    <source>
        <dbReference type="RuleBase" id="RU003515"/>
    </source>
</evidence>
<feature type="domain" description="RNase H type-2" evidence="17">
    <location>
        <begin position="16"/>
        <end position="205"/>
    </location>
</feature>
<evidence type="ECO:0000256" key="5">
    <source>
        <dbReference type="ARBA" id="ARBA00007383"/>
    </source>
</evidence>